<evidence type="ECO:0000256" key="7">
    <source>
        <dbReference type="SAM" id="MobiDB-lite"/>
    </source>
</evidence>
<proteinExistence type="predicted"/>
<dbReference type="InterPro" id="IPR003656">
    <property type="entry name" value="Znf_BED"/>
</dbReference>
<dbReference type="InterPro" id="IPR036236">
    <property type="entry name" value="Znf_C2H2_sf"/>
</dbReference>
<dbReference type="EMBL" id="WTPW01002030">
    <property type="protein sequence ID" value="KAF0400797.1"/>
    <property type="molecule type" value="Genomic_DNA"/>
</dbReference>
<keyword evidence="5" id="KW-0539">Nucleus</keyword>
<organism evidence="9 10">
    <name type="scientific">Gigaspora margarita</name>
    <dbReference type="NCBI Taxonomy" id="4874"/>
    <lineage>
        <taxon>Eukaryota</taxon>
        <taxon>Fungi</taxon>
        <taxon>Fungi incertae sedis</taxon>
        <taxon>Mucoromycota</taxon>
        <taxon>Glomeromycotina</taxon>
        <taxon>Glomeromycetes</taxon>
        <taxon>Diversisporales</taxon>
        <taxon>Gigasporaceae</taxon>
        <taxon>Gigaspora</taxon>
    </lineage>
</organism>
<evidence type="ECO:0000313" key="10">
    <source>
        <dbReference type="Proteomes" id="UP000439903"/>
    </source>
</evidence>
<dbReference type="CDD" id="cd20908">
    <property type="entry name" value="SUF4-like"/>
    <property type="match status" value="1"/>
</dbReference>
<protein>
    <submittedName>
        <fullName evidence="9">Zinc finger protein</fullName>
    </submittedName>
</protein>
<dbReference type="PANTHER" id="PTHR23215">
    <property type="entry name" value="ZINC FINGER PROTEIN 207"/>
    <property type="match status" value="1"/>
</dbReference>
<dbReference type="GO" id="GO:0008270">
    <property type="term" value="F:zinc ion binding"/>
    <property type="evidence" value="ECO:0007669"/>
    <property type="project" value="UniProtKB-KW"/>
</dbReference>
<gene>
    <name evidence="9" type="ORF">F8M41_009518</name>
</gene>
<dbReference type="InterPro" id="IPR013087">
    <property type="entry name" value="Znf_C2H2_type"/>
</dbReference>
<evidence type="ECO:0000313" key="9">
    <source>
        <dbReference type="EMBL" id="KAF0400797.1"/>
    </source>
</evidence>
<feature type="region of interest" description="Disordered" evidence="7">
    <location>
        <begin position="325"/>
        <end position="368"/>
    </location>
</feature>
<dbReference type="OrthoDB" id="1306014at2759"/>
<dbReference type="PROSITE" id="PS50808">
    <property type="entry name" value="ZF_BED"/>
    <property type="match status" value="1"/>
</dbReference>
<evidence type="ECO:0000256" key="4">
    <source>
        <dbReference type="ARBA" id="ARBA00022833"/>
    </source>
</evidence>
<dbReference type="PANTHER" id="PTHR23215:SF0">
    <property type="entry name" value="BUB3-INTERACTING AND GLEBS MOTIF-CONTAINING PROTEIN ZNF207"/>
    <property type="match status" value="1"/>
</dbReference>
<evidence type="ECO:0000259" key="8">
    <source>
        <dbReference type="PROSITE" id="PS50808"/>
    </source>
</evidence>
<dbReference type="Proteomes" id="UP000439903">
    <property type="component" value="Unassembled WGS sequence"/>
</dbReference>
<dbReference type="Gene3D" id="3.30.160.60">
    <property type="entry name" value="Classic Zinc Finger"/>
    <property type="match status" value="1"/>
</dbReference>
<evidence type="ECO:0000256" key="6">
    <source>
        <dbReference type="PROSITE-ProRule" id="PRU00027"/>
    </source>
</evidence>
<keyword evidence="3 6" id="KW-0863">Zinc-finger</keyword>
<keyword evidence="4" id="KW-0862">Zinc</keyword>
<evidence type="ECO:0000256" key="1">
    <source>
        <dbReference type="ARBA" id="ARBA00004123"/>
    </source>
</evidence>
<keyword evidence="2" id="KW-0479">Metal-binding</keyword>
<comment type="subcellular location">
    <subcellularLocation>
        <location evidence="1">Nucleus</location>
    </subcellularLocation>
</comment>
<evidence type="ECO:0000256" key="5">
    <source>
        <dbReference type="ARBA" id="ARBA00023242"/>
    </source>
</evidence>
<evidence type="ECO:0000256" key="3">
    <source>
        <dbReference type="ARBA" id="ARBA00022771"/>
    </source>
</evidence>
<accession>A0A8H3X3I7</accession>
<name>A0A8H3X3I7_GIGMA</name>
<dbReference type="GO" id="GO:0005634">
    <property type="term" value="C:nucleus"/>
    <property type="evidence" value="ECO:0007669"/>
    <property type="project" value="UniProtKB-SubCell"/>
</dbReference>
<comment type="caution">
    <text evidence="9">The sequence shown here is derived from an EMBL/GenBank/DDBJ whole genome shotgun (WGS) entry which is preliminary data.</text>
</comment>
<dbReference type="AlphaFoldDB" id="A0A8H3X3I7"/>
<reference evidence="9 10" key="1">
    <citation type="journal article" date="2019" name="Environ. Microbiol.">
        <title>At the nexus of three kingdoms: the genome of the mycorrhizal fungus Gigaspora margarita provides insights into plant, endobacterial and fungal interactions.</title>
        <authorList>
            <person name="Venice F."/>
            <person name="Ghignone S."/>
            <person name="Salvioli di Fossalunga A."/>
            <person name="Amselem J."/>
            <person name="Novero M."/>
            <person name="Xianan X."/>
            <person name="Sedzielewska Toro K."/>
            <person name="Morin E."/>
            <person name="Lipzen A."/>
            <person name="Grigoriev I.V."/>
            <person name="Henrissat B."/>
            <person name="Martin F.M."/>
            <person name="Bonfante P."/>
        </authorList>
    </citation>
    <scope>NUCLEOTIDE SEQUENCE [LARGE SCALE GENOMIC DNA]</scope>
    <source>
        <strain evidence="9 10">BEG34</strain>
    </source>
</reference>
<feature type="compositionally biased region" description="Basic and acidic residues" evidence="7">
    <location>
        <begin position="325"/>
        <end position="346"/>
    </location>
</feature>
<keyword evidence="10" id="KW-1185">Reference proteome</keyword>
<dbReference type="GO" id="GO:0003677">
    <property type="term" value="F:DNA binding"/>
    <property type="evidence" value="ECO:0007669"/>
    <property type="project" value="InterPro"/>
</dbReference>
<sequence>MGKKKSKRQVRPWCWYCERDFEDEKVLIQHQKAKHFKCPHCNKKLNTAGGMVVHVAQVHKETIDTVPNAMKGRESTDVEIFGMEGIPHSDMLAHVQALESGQPSKKIRTEDPVEISSEELKKQLAQHQAMMQGNPQGAYSFTPGYTIPQQQSLSSLMPHQYSQFYQRPILNQAPFPQPGLFRPNALTGQTVPSVPVQPWRPPTGTSAPLFGTTQPLFGAPSSNTSQSSIFPPRPANTIAPPSTLYPQASLIPTAGQQYPPYNNGQSASSQYQQTLPNSAVIPPVNESGTQVDSMGDQSITQQYTQKSQQKVTLIYSDNEISMEEKRAEHLKRAEEEKNRSSEDNHRQQVHALDQSVQSRIANLKGRVV</sequence>
<dbReference type="SMART" id="SM00355">
    <property type="entry name" value="ZnF_C2H2"/>
    <property type="match status" value="2"/>
</dbReference>
<dbReference type="PROSITE" id="PS00028">
    <property type="entry name" value="ZINC_FINGER_C2H2_1"/>
    <property type="match status" value="1"/>
</dbReference>
<dbReference type="SUPFAM" id="SSF57667">
    <property type="entry name" value="beta-beta-alpha zinc fingers"/>
    <property type="match status" value="1"/>
</dbReference>
<feature type="domain" description="BED-type" evidence="8">
    <location>
        <begin position="7"/>
        <end position="66"/>
    </location>
</feature>
<evidence type="ECO:0000256" key="2">
    <source>
        <dbReference type="ARBA" id="ARBA00022723"/>
    </source>
</evidence>